<comment type="function">
    <text evidence="8">Catalyzes the attachment of L-aspartate to tRNA(Asp) in a two-step reaction: L-aspartate is first activated by ATP to form Asp-AMP and then transferred to the acceptor end of tRNA(Asp).</text>
</comment>
<dbReference type="GO" id="GO:0140096">
    <property type="term" value="F:catalytic activity, acting on a protein"/>
    <property type="evidence" value="ECO:0007669"/>
    <property type="project" value="UniProtKB-ARBA"/>
</dbReference>
<dbReference type="Gene3D" id="2.40.50.140">
    <property type="entry name" value="Nucleic acid-binding proteins"/>
    <property type="match status" value="1"/>
</dbReference>
<feature type="binding site" evidence="8">
    <location>
        <begin position="220"/>
        <end position="222"/>
    </location>
    <ligand>
        <name>ATP</name>
        <dbReference type="ChEBI" id="CHEBI:30616"/>
    </ligand>
</feature>
<dbReference type="InterPro" id="IPR004365">
    <property type="entry name" value="NA-bd_OB_tRNA"/>
</dbReference>
<dbReference type="InterPro" id="IPR047089">
    <property type="entry name" value="Asp-tRNA-ligase_1_N"/>
</dbReference>
<evidence type="ECO:0000259" key="9">
    <source>
        <dbReference type="PROSITE" id="PS50862"/>
    </source>
</evidence>
<name>A0A564T3I5_STRCV</name>
<dbReference type="InterPro" id="IPR002312">
    <property type="entry name" value="Asp/Asn-tRNA-synth_IIb"/>
</dbReference>
<dbReference type="InterPro" id="IPR012340">
    <property type="entry name" value="NA-bd_OB-fold"/>
</dbReference>
<evidence type="ECO:0000256" key="6">
    <source>
        <dbReference type="ARBA" id="ARBA00022917"/>
    </source>
</evidence>
<dbReference type="EMBL" id="CABHMZ010000017">
    <property type="protein sequence ID" value="VUX01802.1"/>
    <property type="molecule type" value="Genomic_DNA"/>
</dbReference>
<dbReference type="Pfam" id="PF02938">
    <property type="entry name" value="GAD"/>
    <property type="match status" value="1"/>
</dbReference>
<dbReference type="NCBIfam" id="NF001750">
    <property type="entry name" value="PRK00476.1"/>
    <property type="match status" value="1"/>
</dbReference>
<comment type="catalytic activity">
    <reaction evidence="8">
        <text>tRNA(Asp) + L-aspartate + ATP = L-aspartyl-tRNA(Asp) + AMP + diphosphate</text>
        <dbReference type="Rhea" id="RHEA:19649"/>
        <dbReference type="Rhea" id="RHEA-COMP:9660"/>
        <dbReference type="Rhea" id="RHEA-COMP:9678"/>
        <dbReference type="ChEBI" id="CHEBI:29991"/>
        <dbReference type="ChEBI" id="CHEBI:30616"/>
        <dbReference type="ChEBI" id="CHEBI:33019"/>
        <dbReference type="ChEBI" id="CHEBI:78442"/>
        <dbReference type="ChEBI" id="CHEBI:78516"/>
        <dbReference type="ChEBI" id="CHEBI:456215"/>
        <dbReference type="EC" id="6.1.1.12"/>
    </reaction>
</comment>
<dbReference type="EC" id="6.1.1.12" evidence="8"/>
<dbReference type="GO" id="GO:0004815">
    <property type="term" value="F:aspartate-tRNA ligase activity"/>
    <property type="evidence" value="ECO:0007669"/>
    <property type="project" value="UniProtKB-UniRule"/>
</dbReference>
<feature type="binding site" evidence="8">
    <location>
        <position position="443"/>
    </location>
    <ligand>
        <name>L-aspartate</name>
        <dbReference type="ChEBI" id="CHEBI:29991"/>
    </ligand>
</feature>
<dbReference type="InterPro" id="IPR047090">
    <property type="entry name" value="AspRS_core"/>
</dbReference>
<keyword evidence="3 8" id="KW-0436">Ligase</keyword>
<dbReference type="InterPro" id="IPR029351">
    <property type="entry name" value="GAD_dom"/>
</dbReference>
<evidence type="ECO:0000256" key="2">
    <source>
        <dbReference type="ARBA" id="ARBA00022490"/>
    </source>
</evidence>
<keyword evidence="2 8" id="KW-0963">Cytoplasm</keyword>
<protein>
    <recommendedName>
        <fullName evidence="8">Aspartate--tRNA ligase</fullName>
        <ecNumber evidence="8">6.1.1.12</ecNumber>
    </recommendedName>
    <alternativeName>
        <fullName evidence="8">Aspartyl-tRNA synthetase</fullName>
        <shortName evidence="8">AspRS</shortName>
    </alternativeName>
</protein>
<dbReference type="PANTHER" id="PTHR22594:SF5">
    <property type="entry name" value="ASPARTATE--TRNA LIGASE, MITOCHONDRIAL"/>
    <property type="match status" value="1"/>
</dbReference>
<dbReference type="InterPro" id="IPR004524">
    <property type="entry name" value="Asp-tRNA-ligase_1"/>
</dbReference>
<comment type="caution">
    <text evidence="8">Lacks conserved residue(s) required for the propagation of feature annotation.</text>
</comment>
<feature type="binding site" evidence="8">
    <location>
        <position position="484"/>
    </location>
    <ligand>
        <name>L-aspartate</name>
        <dbReference type="ChEBI" id="CHEBI:29991"/>
    </ligand>
</feature>
<evidence type="ECO:0000313" key="10">
    <source>
        <dbReference type="EMBL" id="VUX01802.1"/>
    </source>
</evidence>
<proteinExistence type="inferred from homology"/>
<keyword evidence="7 8" id="KW-0030">Aminoacyl-tRNA synthetase</keyword>
<dbReference type="RefSeq" id="WP_144209371.1">
    <property type="nucleotide sequence ID" value="NZ_CABHMZ010000017.1"/>
</dbReference>
<feature type="binding site" evidence="8">
    <location>
        <position position="220"/>
    </location>
    <ligand>
        <name>L-aspartate</name>
        <dbReference type="ChEBI" id="CHEBI:29991"/>
    </ligand>
</feature>
<dbReference type="GO" id="GO:0003676">
    <property type="term" value="F:nucleic acid binding"/>
    <property type="evidence" value="ECO:0007669"/>
    <property type="project" value="InterPro"/>
</dbReference>
<dbReference type="GO" id="GO:0006422">
    <property type="term" value="P:aspartyl-tRNA aminoacylation"/>
    <property type="evidence" value="ECO:0007669"/>
    <property type="project" value="UniProtKB-UniRule"/>
</dbReference>
<organism evidence="10 11">
    <name type="scientific">Streptococcus constellatus</name>
    <dbReference type="NCBI Taxonomy" id="76860"/>
    <lineage>
        <taxon>Bacteria</taxon>
        <taxon>Bacillati</taxon>
        <taxon>Bacillota</taxon>
        <taxon>Bacilli</taxon>
        <taxon>Lactobacillales</taxon>
        <taxon>Streptococcaceae</taxon>
        <taxon>Streptococcus</taxon>
        <taxon>Streptococcus anginosus group</taxon>
    </lineage>
</organism>
<dbReference type="SUPFAM" id="SSF55681">
    <property type="entry name" value="Class II aaRS and biotin synthetases"/>
    <property type="match status" value="1"/>
</dbReference>
<feature type="binding site" evidence="8">
    <location>
        <begin position="529"/>
        <end position="532"/>
    </location>
    <ligand>
        <name>ATP</name>
        <dbReference type="ChEBI" id="CHEBI:30616"/>
    </ligand>
</feature>
<evidence type="ECO:0000256" key="4">
    <source>
        <dbReference type="ARBA" id="ARBA00022741"/>
    </source>
</evidence>
<evidence type="ECO:0000256" key="1">
    <source>
        <dbReference type="ARBA" id="ARBA00006303"/>
    </source>
</evidence>
<dbReference type="GO" id="GO:0005737">
    <property type="term" value="C:cytoplasm"/>
    <property type="evidence" value="ECO:0007669"/>
    <property type="project" value="UniProtKB-SubCell"/>
</dbReference>
<dbReference type="CDD" id="cd00777">
    <property type="entry name" value="AspRS_core"/>
    <property type="match status" value="1"/>
</dbReference>
<dbReference type="PANTHER" id="PTHR22594">
    <property type="entry name" value="ASPARTYL/LYSYL-TRNA SYNTHETASE"/>
    <property type="match status" value="1"/>
</dbReference>
<dbReference type="GO" id="GO:0016740">
    <property type="term" value="F:transferase activity"/>
    <property type="evidence" value="ECO:0007669"/>
    <property type="project" value="UniProtKB-ARBA"/>
</dbReference>
<dbReference type="InterPro" id="IPR045864">
    <property type="entry name" value="aa-tRNA-synth_II/BPL/LPL"/>
</dbReference>
<dbReference type="CDD" id="cd04317">
    <property type="entry name" value="EcAspRS_like_N"/>
    <property type="match status" value="1"/>
</dbReference>
<dbReference type="GO" id="GO:0005524">
    <property type="term" value="F:ATP binding"/>
    <property type="evidence" value="ECO:0007669"/>
    <property type="project" value="UniProtKB-UniRule"/>
</dbReference>
<gene>
    <name evidence="10" type="primary">aspS_2</name>
    <name evidence="8" type="synonym">aspS</name>
    <name evidence="10" type="ORF">SCSS39_01155</name>
</gene>
<comment type="subcellular location">
    <subcellularLocation>
        <location evidence="8">Cytoplasm</location>
    </subcellularLocation>
</comment>
<dbReference type="AlphaFoldDB" id="A0A564T3I5"/>
<dbReference type="NCBIfam" id="TIGR00459">
    <property type="entry name" value="aspS_bact"/>
    <property type="match status" value="1"/>
</dbReference>
<feature type="domain" description="Aminoacyl-transfer RNA synthetases class-II family profile" evidence="9">
    <location>
        <begin position="141"/>
        <end position="550"/>
    </location>
</feature>
<dbReference type="PRINTS" id="PR01042">
    <property type="entry name" value="TRNASYNTHASP"/>
</dbReference>
<dbReference type="SUPFAM" id="SSF50249">
    <property type="entry name" value="Nucleic acid-binding proteins"/>
    <property type="match status" value="1"/>
</dbReference>
<dbReference type="InterPro" id="IPR006195">
    <property type="entry name" value="aa-tRNA-synth_II"/>
</dbReference>
<dbReference type="Pfam" id="PF01336">
    <property type="entry name" value="tRNA_anti-codon"/>
    <property type="match status" value="1"/>
</dbReference>
<dbReference type="HAMAP" id="MF_00044">
    <property type="entry name" value="Asp_tRNA_synth_type1"/>
    <property type="match status" value="1"/>
</dbReference>
<keyword evidence="5 8" id="KW-0067">ATP-binding</keyword>
<evidence type="ECO:0000256" key="7">
    <source>
        <dbReference type="ARBA" id="ARBA00023146"/>
    </source>
</evidence>
<feature type="region of interest" description="Aspartate" evidence="8">
    <location>
        <begin position="198"/>
        <end position="201"/>
    </location>
</feature>
<dbReference type="InterPro" id="IPR004364">
    <property type="entry name" value="Aa-tRNA-synt_II"/>
</dbReference>
<reference evidence="10 11" key="1">
    <citation type="submission" date="2019-07" db="EMBL/GenBank/DDBJ databases">
        <authorList>
            <person name="Hibberd C M."/>
            <person name="Gehrig L. J."/>
            <person name="Chang H.-W."/>
            <person name="Venkatesh S."/>
        </authorList>
    </citation>
    <scope>NUCLEOTIDE SEQUENCE [LARGE SCALE GENOMIC DNA]</scope>
    <source>
        <strain evidence="10">Streptococcus_constellatus_SS_Bg39</strain>
    </source>
</reference>
<keyword evidence="4 8" id="KW-0547">Nucleotide-binding</keyword>
<feature type="binding site" evidence="8">
    <location>
        <position position="174"/>
    </location>
    <ligand>
        <name>L-aspartate</name>
        <dbReference type="ChEBI" id="CHEBI:29991"/>
    </ligand>
</feature>
<dbReference type="OrthoDB" id="9802326at2"/>
<evidence type="ECO:0000313" key="11">
    <source>
        <dbReference type="Proteomes" id="UP000385544"/>
    </source>
</evidence>
<keyword evidence="6 8" id="KW-0648">Protein biosynthesis</keyword>
<dbReference type="Pfam" id="PF00152">
    <property type="entry name" value="tRNA-synt_2"/>
    <property type="match status" value="1"/>
</dbReference>
<sequence>MKRSMYAGRVRSEHVGQEITLKGWVSRRRDLGGLIFIDLRDREGIMQLVINPENVAKEVMETAESLRSEYVIEVTGKVEARTQANDKLATGAVELHVENLTVLNTAKTTPFEIKDGIEANDDTRLRYRYLDLRRPEMLANLKLRAKVTHSIRNYLDELEFIDVETPFLTKSTPEGARDYLVPSRVNQGHFYALPQSPQITKQLLMNAGFDRYYQIVKCFRDEDLRGDRQPEFTQVDLETSFLSDQEIQDITEGLIARVMKETKGIEVSLPFPRMNYDDAMALYGSDKPDTRFEMLLQDLTGLVKEVDFKVFSEAPAVKAIVVKNAADKYSRKDIDKLTEQAKQYGAKGLAWVKVASGELNGPVAKFLKDLTIKLTDALQLEDNDLVLFVADTLEVANAALGALRTRLAKELGLIDESKFNYLWIVDWPMFEWSEEEGRYMSAHHPFTLPQEDTAHELEGDLSKVRAIAYDIVLNGYELGGGSLRINHKDLQERMFKALGFSKEEAADQFGFLLEAMDYGFPPHGGLAIGLDRFVMLLAGEENIREVIAFPKNNKASDPMTQAPSLVDTKQLEELSLQVESHE</sequence>
<dbReference type="PROSITE" id="PS50862">
    <property type="entry name" value="AA_TRNA_LIGASE_II"/>
    <property type="match status" value="1"/>
</dbReference>
<accession>A0A564T3I5</accession>
<feature type="binding site" evidence="8">
    <location>
        <position position="477"/>
    </location>
    <ligand>
        <name>ATP</name>
        <dbReference type="ChEBI" id="CHEBI:30616"/>
    </ligand>
</feature>
<evidence type="ECO:0000256" key="5">
    <source>
        <dbReference type="ARBA" id="ARBA00022840"/>
    </source>
</evidence>
<evidence type="ECO:0000256" key="3">
    <source>
        <dbReference type="ARBA" id="ARBA00022598"/>
    </source>
</evidence>
<comment type="subunit">
    <text evidence="8">Homodimer.</text>
</comment>
<comment type="similarity">
    <text evidence="1 8">Belongs to the class-II aminoacyl-tRNA synthetase family. Type 1 subfamily.</text>
</comment>
<evidence type="ECO:0000256" key="8">
    <source>
        <dbReference type="HAMAP-Rule" id="MF_00044"/>
    </source>
</evidence>
<dbReference type="InterPro" id="IPR004115">
    <property type="entry name" value="GAD-like_sf"/>
</dbReference>
<dbReference type="Proteomes" id="UP000385544">
    <property type="component" value="Unassembled WGS sequence"/>
</dbReference>
<dbReference type="SUPFAM" id="SSF55261">
    <property type="entry name" value="GAD domain-like"/>
    <property type="match status" value="1"/>
</dbReference>
<dbReference type="Gene3D" id="3.30.1360.30">
    <property type="entry name" value="GAD-like domain"/>
    <property type="match status" value="1"/>
</dbReference>
<feature type="binding site" evidence="8">
    <location>
        <position position="229"/>
    </location>
    <ligand>
        <name>ATP</name>
        <dbReference type="ChEBI" id="CHEBI:30616"/>
    </ligand>
</feature>
<dbReference type="Gene3D" id="3.30.930.10">
    <property type="entry name" value="Bira Bifunctional Protein, Domain 2"/>
    <property type="match status" value="1"/>
</dbReference>